<dbReference type="InterPro" id="IPR043168">
    <property type="entry name" value="DegV_C"/>
</dbReference>
<organism evidence="3 4">
    <name type="scientific">Ligilactobacillus salitolerans</name>
    <dbReference type="NCBI Taxonomy" id="1808352"/>
    <lineage>
        <taxon>Bacteria</taxon>
        <taxon>Bacillati</taxon>
        <taxon>Bacillota</taxon>
        <taxon>Bacilli</taxon>
        <taxon>Lactobacillales</taxon>
        <taxon>Lactobacillaceae</taxon>
        <taxon>Ligilactobacillus</taxon>
    </lineage>
</organism>
<keyword evidence="4" id="KW-1185">Reference proteome</keyword>
<dbReference type="InterPro" id="IPR050270">
    <property type="entry name" value="DegV_domain_contain"/>
</dbReference>
<keyword evidence="2" id="KW-0446">Lipid-binding</keyword>
<proteinExistence type="predicted"/>
<gene>
    <name evidence="3" type="primary">degV</name>
    <name evidence="3" type="ORF">LFYK43_13560</name>
</gene>
<evidence type="ECO:0000313" key="4">
    <source>
        <dbReference type="Proteomes" id="UP000286848"/>
    </source>
</evidence>
<dbReference type="PROSITE" id="PS51482">
    <property type="entry name" value="DEGV"/>
    <property type="match status" value="1"/>
</dbReference>
<dbReference type="GO" id="GO:0008289">
    <property type="term" value="F:lipid binding"/>
    <property type="evidence" value="ECO:0007669"/>
    <property type="project" value="UniProtKB-KW"/>
</dbReference>
<dbReference type="SUPFAM" id="SSF82549">
    <property type="entry name" value="DAK1/DegV-like"/>
    <property type="match status" value="1"/>
</dbReference>
<evidence type="ECO:0000256" key="1">
    <source>
        <dbReference type="ARBA" id="ARBA00003238"/>
    </source>
</evidence>
<dbReference type="PANTHER" id="PTHR33434:SF2">
    <property type="entry name" value="FATTY ACID-BINDING PROTEIN TM_1468"/>
    <property type="match status" value="1"/>
</dbReference>
<dbReference type="PANTHER" id="PTHR33434">
    <property type="entry name" value="DEGV DOMAIN-CONTAINING PROTEIN DR_1986-RELATED"/>
    <property type="match status" value="1"/>
</dbReference>
<dbReference type="Pfam" id="PF02645">
    <property type="entry name" value="DegV"/>
    <property type="match status" value="1"/>
</dbReference>
<sequence>MKIAILTDSAAWLSEQTDAQTNIRILEIPLLLNDQAWSEGQLPAPAKLAELARTRGNMLTEEQIPLTEILALLMQLYGQGFTDVLIIHIAHSISGLGSKLHHLADHNDLPLNVQLFDSRSLGESEGLLVEYAASLVAKGKSLSEILPQLEQRRAQLHTLLLADDLKDLHKMGSIARRHTLSGQLAREKSILKFSQSGELEIILNSPWTKKIIAATTEMIGKKAKQITLAAADKATVRFYRQALTSRLPQLEIKEKIITPTVLAYAGPQAVIISWQN</sequence>
<comment type="caution">
    <text evidence="3">The sequence shown here is derived from an EMBL/GenBank/DDBJ whole genome shotgun (WGS) entry which is preliminary data.</text>
</comment>
<dbReference type="EMBL" id="BFFP01000021">
    <property type="protein sequence ID" value="GBG94897.1"/>
    <property type="molecule type" value="Genomic_DNA"/>
</dbReference>
<dbReference type="InterPro" id="IPR003797">
    <property type="entry name" value="DegV"/>
</dbReference>
<dbReference type="NCBIfam" id="TIGR00762">
    <property type="entry name" value="DegV"/>
    <property type="match status" value="1"/>
</dbReference>
<dbReference type="AlphaFoldDB" id="A0A401ITS3"/>
<dbReference type="Gene3D" id="3.40.50.10170">
    <property type="match status" value="1"/>
</dbReference>
<evidence type="ECO:0000313" key="3">
    <source>
        <dbReference type="EMBL" id="GBG94897.1"/>
    </source>
</evidence>
<comment type="function">
    <text evidence="1">May bind long-chain fatty acids, such as palmitate, and may play a role in lipid transport or fatty acid metabolism.</text>
</comment>
<dbReference type="Proteomes" id="UP000286848">
    <property type="component" value="Unassembled WGS sequence"/>
</dbReference>
<accession>A0A401ITS3</accession>
<evidence type="ECO:0000256" key="2">
    <source>
        <dbReference type="ARBA" id="ARBA00023121"/>
    </source>
</evidence>
<dbReference type="Gene3D" id="3.30.1180.10">
    <property type="match status" value="1"/>
</dbReference>
<name>A0A401ITS3_9LACO</name>
<protein>
    <submittedName>
        <fullName evidence="3">DegV family protein</fullName>
    </submittedName>
</protein>
<reference evidence="3 4" key="1">
    <citation type="journal article" date="2019" name="Int. J. Syst. Evol. Microbiol.">
        <title>Lactobacillus salitolerans sp. nov., a novel lactic acid bacterium isolated from spent mushroom substrates.</title>
        <authorList>
            <person name="Tohno M."/>
            <person name="Tanizawa Y."/>
            <person name="Kojima Y."/>
            <person name="Sakamoto M."/>
            <person name="Nakamura Y."/>
            <person name="Ohkuma M."/>
            <person name="Kobayashi H."/>
        </authorList>
    </citation>
    <scope>NUCLEOTIDE SEQUENCE [LARGE SCALE GENOMIC DNA]</scope>
    <source>
        <strain evidence="3 4">YK43</strain>
    </source>
</reference>